<gene>
    <name evidence="3" type="ORF">LCGC14_1896790</name>
</gene>
<accession>A0A0F9IBL0</accession>
<dbReference type="Gene3D" id="2.30.30.40">
    <property type="entry name" value="SH3 Domains"/>
    <property type="match status" value="1"/>
</dbReference>
<feature type="region of interest" description="Disordered" evidence="1">
    <location>
        <begin position="113"/>
        <end position="142"/>
    </location>
</feature>
<dbReference type="InterPro" id="IPR003646">
    <property type="entry name" value="SH3-like_bac-type"/>
</dbReference>
<evidence type="ECO:0000259" key="2">
    <source>
        <dbReference type="Pfam" id="PF08239"/>
    </source>
</evidence>
<evidence type="ECO:0000256" key="1">
    <source>
        <dbReference type="SAM" id="MobiDB-lite"/>
    </source>
</evidence>
<protein>
    <recommendedName>
        <fullName evidence="2">SH3b domain-containing protein</fullName>
    </recommendedName>
</protein>
<sequence length="206" mass="21464">MTKFILLTFGFLGWAFFEMSGGTDFKPASQTLAANETNHRNIILRLTSHDEPSSAVTVANKVKPVDTTPPGYGNNDVKRVALNLTAARSNSGAQNAAYVMNAAYVPVNASGSSSNAASPAMLPSAVNSGETASGSNDVNGAADIRSVNGNRVNLRGGPGTDFGVVTKMGQGDMVEVIQDNGDGWVKLRPVDGGPEGWMADFLLARS</sequence>
<dbReference type="EMBL" id="LAZR01019788">
    <property type="protein sequence ID" value="KKL91225.1"/>
    <property type="molecule type" value="Genomic_DNA"/>
</dbReference>
<comment type="caution">
    <text evidence="3">The sequence shown here is derived from an EMBL/GenBank/DDBJ whole genome shotgun (WGS) entry which is preliminary data.</text>
</comment>
<feature type="compositionally biased region" description="Polar residues" evidence="1">
    <location>
        <begin position="125"/>
        <end position="138"/>
    </location>
</feature>
<feature type="domain" description="SH3b" evidence="2">
    <location>
        <begin position="151"/>
        <end position="199"/>
    </location>
</feature>
<reference evidence="3" key="1">
    <citation type="journal article" date="2015" name="Nature">
        <title>Complex archaea that bridge the gap between prokaryotes and eukaryotes.</title>
        <authorList>
            <person name="Spang A."/>
            <person name="Saw J.H."/>
            <person name="Jorgensen S.L."/>
            <person name="Zaremba-Niedzwiedzka K."/>
            <person name="Martijn J."/>
            <person name="Lind A.E."/>
            <person name="van Eijk R."/>
            <person name="Schleper C."/>
            <person name="Guy L."/>
            <person name="Ettema T.J."/>
        </authorList>
    </citation>
    <scope>NUCLEOTIDE SEQUENCE</scope>
</reference>
<dbReference type="Pfam" id="PF08239">
    <property type="entry name" value="SH3_3"/>
    <property type="match status" value="1"/>
</dbReference>
<dbReference type="AlphaFoldDB" id="A0A0F9IBL0"/>
<name>A0A0F9IBL0_9ZZZZ</name>
<evidence type="ECO:0000313" key="3">
    <source>
        <dbReference type="EMBL" id="KKL91225.1"/>
    </source>
</evidence>
<organism evidence="3">
    <name type="scientific">marine sediment metagenome</name>
    <dbReference type="NCBI Taxonomy" id="412755"/>
    <lineage>
        <taxon>unclassified sequences</taxon>
        <taxon>metagenomes</taxon>
        <taxon>ecological metagenomes</taxon>
    </lineage>
</organism>
<proteinExistence type="predicted"/>